<dbReference type="HOGENOM" id="CLU_2072283_0_0_1"/>
<feature type="signal peptide" evidence="1">
    <location>
        <begin position="1"/>
        <end position="23"/>
    </location>
</feature>
<dbReference type="Proteomes" id="UP000008144">
    <property type="component" value="Chromosome 14"/>
</dbReference>
<sequence>MRNTVFTVVLVVVCFHTLYGSDAQLSELNQDASNRHRRSQPTYHLIDTCMRRELDNTIRGGVEVPWTYRATYFLVQTLYANCNVMSLQPEGLIACTNRTVNFEVERFGRIVADCMAVF</sequence>
<organism evidence="2 3">
    <name type="scientific">Ciona intestinalis</name>
    <name type="common">Transparent sea squirt</name>
    <name type="synonym">Ascidia intestinalis</name>
    <dbReference type="NCBI Taxonomy" id="7719"/>
    <lineage>
        <taxon>Eukaryota</taxon>
        <taxon>Metazoa</taxon>
        <taxon>Chordata</taxon>
        <taxon>Tunicata</taxon>
        <taxon>Ascidiacea</taxon>
        <taxon>Phlebobranchia</taxon>
        <taxon>Cionidae</taxon>
        <taxon>Ciona</taxon>
    </lineage>
</organism>
<name>F7AJS6_CIOIN</name>
<reference evidence="2" key="2">
    <citation type="journal article" date="2008" name="Genome Biol.">
        <title>Improved genome assembly and evidence-based global gene model set for the chordate Ciona intestinalis: new insight into intron and operon populations.</title>
        <authorList>
            <person name="Satou Y."/>
            <person name="Mineta K."/>
            <person name="Ogasawara M."/>
            <person name="Sasakura Y."/>
            <person name="Shoguchi E."/>
            <person name="Ueno K."/>
            <person name="Yamada L."/>
            <person name="Matsumoto J."/>
            <person name="Wasserscheid J."/>
            <person name="Dewar K."/>
            <person name="Wiley G.B."/>
            <person name="Macmil S.L."/>
            <person name="Roe B.A."/>
            <person name="Zeller R.W."/>
            <person name="Hastings K.E."/>
            <person name="Lemaire P."/>
            <person name="Lindquist E."/>
            <person name="Endo T."/>
            <person name="Hotta K."/>
            <person name="Inaba K."/>
        </authorList>
    </citation>
    <scope>NUCLEOTIDE SEQUENCE [LARGE SCALE GENOMIC DNA]</scope>
    <source>
        <strain evidence="2">wild type</strain>
    </source>
</reference>
<accession>F7AJS6</accession>
<reference evidence="2" key="3">
    <citation type="submission" date="2025-08" db="UniProtKB">
        <authorList>
            <consortium name="Ensembl"/>
        </authorList>
    </citation>
    <scope>IDENTIFICATION</scope>
</reference>
<evidence type="ECO:0000313" key="2">
    <source>
        <dbReference type="Ensembl" id="ENSCINP00000029035.2"/>
    </source>
</evidence>
<evidence type="ECO:0000313" key="3">
    <source>
        <dbReference type="Proteomes" id="UP000008144"/>
    </source>
</evidence>
<dbReference type="Ensembl" id="ENSCINT00000029281.2">
    <property type="protein sequence ID" value="ENSCINP00000029035.2"/>
    <property type="gene ID" value="ENSCING00000016958.2"/>
</dbReference>
<dbReference type="AlphaFoldDB" id="F7AJS6"/>
<dbReference type="InParanoid" id="F7AJS6"/>
<dbReference type="EMBL" id="EAAA01001262">
    <property type="status" value="NOT_ANNOTATED_CDS"/>
    <property type="molecule type" value="Genomic_DNA"/>
</dbReference>
<keyword evidence="3" id="KW-1185">Reference proteome</keyword>
<feature type="chain" id="PRO_5003353394" evidence="1">
    <location>
        <begin position="24"/>
        <end position="118"/>
    </location>
</feature>
<keyword evidence="1" id="KW-0732">Signal</keyword>
<reference evidence="2" key="4">
    <citation type="submission" date="2025-09" db="UniProtKB">
        <authorList>
            <consortium name="Ensembl"/>
        </authorList>
    </citation>
    <scope>IDENTIFICATION</scope>
</reference>
<protein>
    <submittedName>
        <fullName evidence="2">Uncharacterized protein</fullName>
    </submittedName>
</protein>
<reference evidence="3" key="1">
    <citation type="journal article" date="2002" name="Science">
        <title>The draft genome of Ciona intestinalis: insights into chordate and vertebrate origins.</title>
        <authorList>
            <person name="Dehal P."/>
            <person name="Satou Y."/>
            <person name="Campbell R.K."/>
            <person name="Chapman J."/>
            <person name="Degnan B."/>
            <person name="De Tomaso A."/>
            <person name="Davidson B."/>
            <person name="Di Gregorio A."/>
            <person name="Gelpke M."/>
            <person name="Goodstein D.M."/>
            <person name="Harafuji N."/>
            <person name="Hastings K.E."/>
            <person name="Ho I."/>
            <person name="Hotta K."/>
            <person name="Huang W."/>
            <person name="Kawashima T."/>
            <person name="Lemaire P."/>
            <person name="Martinez D."/>
            <person name="Meinertzhagen I.A."/>
            <person name="Necula S."/>
            <person name="Nonaka M."/>
            <person name="Putnam N."/>
            <person name="Rash S."/>
            <person name="Saiga H."/>
            <person name="Satake M."/>
            <person name="Terry A."/>
            <person name="Yamada L."/>
            <person name="Wang H.G."/>
            <person name="Awazu S."/>
            <person name="Azumi K."/>
            <person name="Boore J."/>
            <person name="Branno M."/>
            <person name="Chin-Bow S."/>
            <person name="DeSantis R."/>
            <person name="Doyle S."/>
            <person name="Francino P."/>
            <person name="Keys D.N."/>
            <person name="Haga S."/>
            <person name="Hayashi H."/>
            <person name="Hino K."/>
            <person name="Imai K.S."/>
            <person name="Inaba K."/>
            <person name="Kano S."/>
            <person name="Kobayashi K."/>
            <person name="Kobayashi M."/>
            <person name="Lee B.I."/>
            <person name="Makabe K.W."/>
            <person name="Manohar C."/>
            <person name="Matassi G."/>
            <person name="Medina M."/>
            <person name="Mochizuki Y."/>
            <person name="Mount S."/>
            <person name="Morishita T."/>
            <person name="Miura S."/>
            <person name="Nakayama A."/>
            <person name="Nishizaka S."/>
            <person name="Nomoto H."/>
            <person name="Ohta F."/>
            <person name="Oishi K."/>
            <person name="Rigoutsos I."/>
            <person name="Sano M."/>
            <person name="Sasaki A."/>
            <person name="Sasakura Y."/>
            <person name="Shoguchi E."/>
            <person name="Shin-i T."/>
            <person name="Spagnuolo A."/>
            <person name="Stainier D."/>
            <person name="Suzuki M.M."/>
            <person name="Tassy O."/>
            <person name="Takatori N."/>
            <person name="Tokuoka M."/>
            <person name="Yagi K."/>
            <person name="Yoshizaki F."/>
            <person name="Wada S."/>
            <person name="Zhang C."/>
            <person name="Hyatt P.D."/>
            <person name="Larimer F."/>
            <person name="Detter C."/>
            <person name="Doggett N."/>
            <person name="Glavina T."/>
            <person name="Hawkins T."/>
            <person name="Richardson P."/>
            <person name="Lucas S."/>
            <person name="Kohara Y."/>
            <person name="Levine M."/>
            <person name="Satoh N."/>
            <person name="Rokhsar D.S."/>
        </authorList>
    </citation>
    <scope>NUCLEOTIDE SEQUENCE [LARGE SCALE GENOMIC DNA]</scope>
</reference>
<evidence type="ECO:0000256" key="1">
    <source>
        <dbReference type="SAM" id="SignalP"/>
    </source>
</evidence>
<proteinExistence type="predicted"/>